<keyword evidence="2" id="KW-1185">Reference proteome</keyword>
<gene>
    <name evidence="1" type="ORF">NDU88_000637</name>
</gene>
<dbReference type="AlphaFoldDB" id="A0AAV7TGB0"/>
<evidence type="ECO:0000313" key="2">
    <source>
        <dbReference type="Proteomes" id="UP001066276"/>
    </source>
</evidence>
<dbReference type="PANTHER" id="PTHR37984:SF15">
    <property type="entry name" value="INTEGRASE CATALYTIC DOMAIN-CONTAINING PROTEIN"/>
    <property type="match status" value="1"/>
</dbReference>
<dbReference type="Proteomes" id="UP001066276">
    <property type="component" value="Chromosome 3_2"/>
</dbReference>
<dbReference type="InterPro" id="IPR050951">
    <property type="entry name" value="Retrovirus_Pol_polyprotein"/>
</dbReference>
<protein>
    <submittedName>
        <fullName evidence="1">Uncharacterized protein</fullName>
    </submittedName>
</protein>
<sequence>MNKVADYLSRSPLPFQGSRECEWDEYNVAIMDDYGEFTTYGKDNVVGREEWIDAYKNDNVLFEVMEYVRCGSPCKNKVDKNYMKWWEFRDELMINDDDFIIRGVKIVRPEVLREKIIELTHEGHLGIVKSKKE</sequence>
<comment type="caution">
    <text evidence="1">The sequence shown here is derived from an EMBL/GenBank/DDBJ whole genome shotgun (WGS) entry which is preliminary data.</text>
</comment>
<dbReference type="EMBL" id="JANPWB010000006">
    <property type="protein sequence ID" value="KAJ1175349.1"/>
    <property type="molecule type" value="Genomic_DNA"/>
</dbReference>
<organism evidence="1 2">
    <name type="scientific">Pleurodeles waltl</name>
    <name type="common">Iberian ribbed newt</name>
    <dbReference type="NCBI Taxonomy" id="8319"/>
    <lineage>
        <taxon>Eukaryota</taxon>
        <taxon>Metazoa</taxon>
        <taxon>Chordata</taxon>
        <taxon>Craniata</taxon>
        <taxon>Vertebrata</taxon>
        <taxon>Euteleostomi</taxon>
        <taxon>Amphibia</taxon>
        <taxon>Batrachia</taxon>
        <taxon>Caudata</taxon>
        <taxon>Salamandroidea</taxon>
        <taxon>Salamandridae</taxon>
        <taxon>Pleurodelinae</taxon>
        <taxon>Pleurodeles</taxon>
    </lineage>
</organism>
<proteinExistence type="predicted"/>
<accession>A0AAV7TGB0</accession>
<reference evidence="1" key="1">
    <citation type="journal article" date="2022" name="bioRxiv">
        <title>Sequencing and chromosome-scale assembly of the giantPleurodeles waltlgenome.</title>
        <authorList>
            <person name="Brown T."/>
            <person name="Elewa A."/>
            <person name="Iarovenko S."/>
            <person name="Subramanian E."/>
            <person name="Araus A.J."/>
            <person name="Petzold A."/>
            <person name="Susuki M."/>
            <person name="Suzuki K.-i.T."/>
            <person name="Hayashi T."/>
            <person name="Toyoda A."/>
            <person name="Oliveira C."/>
            <person name="Osipova E."/>
            <person name="Leigh N.D."/>
            <person name="Simon A."/>
            <person name="Yun M.H."/>
        </authorList>
    </citation>
    <scope>NUCLEOTIDE SEQUENCE</scope>
    <source>
        <strain evidence="1">20211129_DDA</strain>
        <tissue evidence="1">Liver</tissue>
    </source>
</reference>
<dbReference type="PANTHER" id="PTHR37984">
    <property type="entry name" value="PROTEIN CBG26694"/>
    <property type="match status" value="1"/>
</dbReference>
<name>A0AAV7TGB0_PLEWA</name>
<evidence type="ECO:0000313" key="1">
    <source>
        <dbReference type="EMBL" id="KAJ1175349.1"/>
    </source>
</evidence>